<dbReference type="Proteomes" id="UP000054498">
    <property type="component" value="Unassembled WGS sequence"/>
</dbReference>
<name>A0A0D2J2X1_9CHLO</name>
<evidence type="ECO:0000313" key="2">
    <source>
        <dbReference type="EMBL" id="KIY94337.1"/>
    </source>
</evidence>
<keyword evidence="3" id="KW-1185">Reference proteome</keyword>
<organism evidence="2 3">
    <name type="scientific">Monoraphidium neglectum</name>
    <dbReference type="NCBI Taxonomy" id="145388"/>
    <lineage>
        <taxon>Eukaryota</taxon>
        <taxon>Viridiplantae</taxon>
        <taxon>Chlorophyta</taxon>
        <taxon>core chlorophytes</taxon>
        <taxon>Chlorophyceae</taxon>
        <taxon>CS clade</taxon>
        <taxon>Sphaeropleales</taxon>
        <taxon>Selenastraceae</taxon>
        <taxon>Monoraphidium</taxon>
    </lineage>
</organism>
<evidence type="ECO:0000256" key="1">
    <source>
        <dbReference type="SAM" id="MobiDB-lite"/>
    </source>
</evidence>
<gene>
    <name evidence="2" type="ORF">MNEG_13624</name>
</gene>
<feature type="compositionally biased region" description="Gly residues" evidence="1">
    <location>
        <begin position="84"/>
        <end position="103"/>
    </location>
</feature>
<dbReference type="OrthoDB" id="9991235at2759"/>
<dbReference type="AlphaFoldDB" id="A0A0D2J2X1"/>
<feature type="compositionally biased region" description="Gly residues" evidence="1">
    <location>
        <begin position="118"/>
        <end position="129"/>
    </location>
</feature>
<protein>
    <submittedName>
        <fullName evidence="2">Uncharacterized protein</fullName>
    </submittedName>
</protein>
<dbReference type="EMBL" id="KK104164">
    <property type="protein sequence ID" value="KIY94337.1"/>
    <property type="molecule type" value="Genomic_DNA"/>
</dbReference>
<accession>A0A0D2J2X1</accession>
<dbReference type="GeneID" id="25731105"/>
<dbReference type="STRING" id="145388.A0A0D2J2X1"/>
<reference evidence="2 3" key="1">
    <citation type="journal article" date="2013" name="BMC Genomics">
        <title>Reconstruction of the lipid metabolism for the microalga Monoraphidium neglectum from its genome sequence reveals characteristics suitable for biofuel production.</title>
        <authorList>
            <person name="Bogen C."/>
            <person name="Al-Dilaimi A."/>
            <person name="Albersmeier A."/>
            <person name="Wichmann J."/>
            <person name="Grundmann M."/>
            <person name="Rupp O."/>
            <person name="Lauersen K.J."/>
            <person name="Blifernez-Klassen O."/>
            <person name="Kalinowski J."/>
            <person name="Goesmann A."/>
            <person name="Mussgnug J.H."/>
            <person name="Kruse O."/>
        </authorList>
    </citation>
    <scope>NUCLEOTIDE SEQUENCE [LARGE SCALE GENOMIC DNA]</scope>
    <source>
        <strain evidence="2 3">SAG 48.87</strain>
    </source>
</reference>
<proteinExistence type="predicted"/>
<sequence>MVCPVMFYSPYGDQGDEPFGLQQDQVSSLFGHNHQDHKLRIFCRDRDPRTCEALRAAFRRWSERQAGWGRQQHSTPFKFKTAARGGGGAANGGASANGGGGEGRASKRARSLTFSDLNGGGGSGGGSSGGSQQQQQQARQLAAAGADQRLFHSPIPE</sequence>
<evidence type="ECO:0000313" key="3">
    <source>
        <dbReference type="Proteomes" id="UP000054498"/>
    </source>
</evidence>
<feature type="region of interest" description="Disordered" evidence="1">
    <location>
        <begin position="64"/>
        <end position="157"/>
    </location>
</feature>
<dbReference type="KEGG" id="mng:MNEG_13624"/>
<dbReference type="Gene3D" id="3.30.70.2760">
    <property type="match status" value="1"/>
</dbReference>
<dbReference type="RefSeq" id="XP_013893357.1">
    <property type="nucleotide sequence ID" value="XM_014037903.1"/>
</dbReference>